<reference evidence="2" key="1">
    <citation type="submission" date="2024-04" db="EMBL/GenBank/DDBJ databases">
        <authorList>
            <person name="Shaw F."/>
            <person name="Minotto A."/>
        </authorList>
    </citation>
    <scope>NUCLEOTIDE SEQUENCE [LARGE SCALE GENOMIC DNA]</scope>
</reference>
<organism evidence="1 2">
    <name type="scientific">Somion occarium</name>
    <dbReference type="NCBI Taxonomy" id="3059160"/>
    <lineage>
        <taxon>Eukaryota</taxon>
        <taxon>Fungi</taxon>
        <taxon>Dikarya</taxon>
        <taxon>Basidiomycota</taxon>
        <taxon>Agaricomycotina</taxon>
        <taxon>Agaricomycetes</taxon>
        <taxon>Polyporales</taxon>
        <taxon>Cerrenaceae</taxon>
        <taxon>Somion</taxon>
    </lineage>
</organism>
<keyword evidence="2" id="KW-1185">Reference proteome</keyword>
<protein>
    <submittedName>
        <fullName evidence="1">Uncharacterized protein</fullName>
    </submittedName>
</protein>
<evidence type="ECO:0000313" key="2">
    <source>
        <dbReference type="Proteomes" id="UP001497453"/>
    </source>
</evidence>
<name>A0ABP1CUH5_9APHY</name>
<evidence type="ECO:0000313" key="1">
    <source>
        <dbReference type="EMBL" id="CAL1699332.1"/>
    </source>
</evidence>
<dbReference type="EMBL" id="OZ037954">
    <property type="protein sequence ID" value="CAL1699332.1"/>
    <property type="molecule type" value="Genomic_DNA"/>
</dbReference>
<accession>A0ABP1CUH5</accession>
<dbReference type="Proteomes" id="UP001497453">
    <property type="component" value="Chromosome 11"/>
</dbReference>
<sequence>MKVIVTSGLVQTYEARSTSSHCLPSSPHFPSPEPYSTASTLEPHDFFISLELNSEFTGTLQVLGKVFEHAFRVLCLISSGHSIGMLIVNSAISSWRHQIRVSSCDMTIALARINVLCSYPNIYGIVDVRYICLVASIDEQEQVQSPFRITVSDQ</sequence>
<gene>
    <name evidence="1" type="ORF">GFSPODELE1_LOCUS2620</name>
</gene>
<proteinExistence type="predicted"/>